<keyword evidence="2" id="KW-0547">Nucleotide-binding</keyword>
<evidence type="ECO:0000256" key="2">
    <source>
        <dbReference type="ARBA" id="ARBA00022741"/>
    </source>
</evidence>
<organism evidence="6 7">
    <name type="scientific">Rehmannia glutinosa</name>
    <name type="common">Chinese foxglove</name>
    <dbReference type="NCBI Taxonomy" id="99300"/>
    <lineage>
        <taxon>Eukaryota</taxon>
        <taxon>Viridiplantae</taxon>
        <taxon>Streptophyta</taxon>
        <taxon>Embryophyta</taxon>
        <taxon>Tracheophyta</taxon>
        <taxon>Spermatophyta</taxon>
        <taxon>Magnoliopsida</taxon>
        <taxon>eudicotyledons</taxon>
        <taxon>Gunneridae</taxon>
        <taxon>Pentapetalae</taxon>
        <taxon>asterids</taxon>
        <taxon>lamiids</taxon>
        <taxon>Lamiales</taxon>
        <taxon>Orobanchaceae</taxon>
        <taxon>Rehmannieae</taxon>
        <taxon>Rehmannia</taxon>
    </lineage>
</organism>
<sequence length="612" mass="66098">MGCSFKPLPAVAFTNQSLPTTIAKKPSTSMLNAKAVAKELYFNHDGSTTQKLLAGVNKVAEVIGVTLGPKGRNVVLQNKYGPPKIVNDGETVLKQIEFVSCLGLPPPDRVSIAAASGHCFNLVLPIKIELDDPLENVGVKLVRQAGARTNDLAGDGCTTSIVLAQGLIAEGVKVIAAGLNPVQVSRGIEKTARALISELKLMSKEVEDHELADVAAVSAGNDYAVGNMISDAFRHVGRYGFVTIKKGNYAENSLEIVEGMQFDRGYLSPYFVTDRQKMTVEFHDCKLLLVDKKIADAREMFKILDNAVKEKYPIVIVAEGIEQEALAPVIRNKLKGNIKAAAVKAPAFGERKSHYLDDIAALTGGTVIRDEMGLTLENARKDMLGSASKVVITKDSTLIVTDGSTREVVNERVSQIQKLVENTEEKFQKKILNERIARLSGGIAILQVGAQTVVELKDKQLKVEDALNATKAAIEEGVVVGGGCCLLRLSTKIPSIREQLDNDEQKIGADILKKALAYPARQIAKNAGVNGNTVINKILSSDDIRFGYNAATDRYEDLMAARILDPSKVVRCCLEHAASVAKTFLTADAVVVEIKEPVVPRFMRKPMPTSGN</sequence>
<comment type="caution">
    <text evidence="6">The sequence shown here is derived from an EMBL/GenBank/DDBJ whole genome shotgun (WGS) entry which is preliminary data.</text>
</comment>
<dbReference type="SUPFAM" id="SSF54849">
    <property type="entry name" value="GroEL-intermediate domain like"/>
    <property type="match status" value="1"/>
</dbReference>
<dbReference type="Gene3D" id="3.30.260.10">
    <property type="entry name" value="TCP-1-like chaperonin intermediate domain"/>
    <property type="match status" value="1"/>
</dbReference>
<accession>A0ABR0XF22</accession>
<dbReference type="Gene3D" id="3.50.7.10">
    <property type="entry name" value="GroEL"/>
    <property type="match status" value="1"/>
</dbReference>
<dbReference type="InterPro" id="IPR001844">
    <property type="entry name" value="Cpn60/GroEL"/>
</dbReference>
<protein>
    <submittedName>
        <fullName evidence="6">Uncharacterized protein</fullName>
    </submittedName>
</protein>
<dbReference type="PROSITE" id="PS00296">
    <property type="entry name" value="CHAPERONINS_CPN60"/>
    <property type="match status" value="1"/>
</dbReference>
<dbReference type="NCBIfam" id="NF009488">
    <property type="entry name" value="PRK12850.1"/>
    <property type="match status" value="1"/>
</dbReference>
<keyword evidence="4" id="KW-0143">Chaperone</keyword>
<dbReference type="InterPro" id="IPR018370">
    <property type="entry name" value="Chaperonin_Cpn60_CS"/>
</dbReference>
<dbReference type="InterPro" id="IPR027410">
    <property type="entry name" value="TCP-1-like_intermed_sf"/>
</dbReference>
<dbReference type="InterPro" id="IPR002423">
    <property type="entry name" value="Cpn60/GroEL/TCP-1"/>
</dbReference>
<dbReference type="SUPFAM" id="SSF48592">
    <property type="entry name" value="GroEL equatorial domain-like"/>
    <property type="match status" value="1"/>
</dbReference>
<dbReference type="NCBIfam" id="NF000592">
    <property type="entry name" value="PRK00013.1"/>
    <property type="match status" value="1"/>
</dbReference>
<dbReference type="EMBL" id="JABTTQ020000005">
    <property type="protein sequence ID" value="KAK6157742.1"/>
    <property type="molecule type" value="Genomic_DNA"/>
</dbReference>
<dbReference type="SUPFAM" id="SSF52029">
    <property type="entry name" value="GroEL apical domain-like"/>
    <property type="match status" value="1"/>
</dbReference>
<dbReference type="NCBIfam" id="NF009489">
    <property type="entry name" value="PRK12851.1"/>
    <property type="match status" value="1"/>
</dbReference>
<keyword evidence="7" id="KW-1185">Reference proteome</keyword>
<dbReference type="PANTHER" id="PTHR45633">
    <property type="entry name" value="60 KDA HEAT SHOCK PROTEIN, MITOCHONDRIAL"/>
    <property type="match status" value="1"/>
</dbReference>
<name>A0ABR0XF22_REHGL</name>
<evidence type="ECO:0000313" key="7">
    <source>
        <dbReference type="Proteomes" id="UP001318860"/>
    </source>
</evidence>
<gene>
    <name evidence="6" type="ORF">DH2020_011990</name>
</gene>
<comment type="similarity">
    <text evidence="1 5">Belongs to the chaperonin (HSP60) family.</text>
</comment>
<dbReference type="PRINTS" id="PR00298">
    <property type="entry name" value="CHAPERONIN60"/>
</dbReference>
<reference evidence="6 7" key="1">
    <citation type="journal article" date="2021" name="Comput. Struct. Biotechnol. J.">
        <title>De novo genome assembly of the potent medicinal plant Rehmannia glutinosa using nanopore technology.</title>
        <authorList>
            <person name="Ma L."/>
            <person name="Dong C."/>
            <person name="Song C."/>
            <person name="Wang X."/>
            <person name="Zheng X."/>
            <person name="Niu Y."/>
            <person name="Chen S."/>
            <person name="Feng W."/>
        </authorList>
    </citation>
    <scope>NUCLEOTIDE SEQUENCE [LARGE SCALE GENOMIC DNA]</scope>
    <source>
        <strain evidence="6">DH-2019</strain>
    </source>
</reference>
<dbReference type="InterPro" id="IPR027413">
    <property type="entry name" value="GROEL-like_equatorial_sf"/>
</dbReference>
<proteinExistence type="inferred from homology"/>
<evidence type="ECO:0000256" key="1">
    <source>
        <dbReference type="ARBA" id="ARBA00006607"/>
    </source>
</evidence>
<evidence type="ECO:0000256" key="3">
    <source>
        <dbReference type="ARBA" id="ARBA00022840"/>
    </source>
</evidence>
<dbReference type="Pfam" id="PF00118">
    <property type="entry name" value="Cpn60_TCP1"/>
    <property type="match status" value="2"/>
</dbReference>
<dbReference type="CDD" id="cd03344">
    <property type="entry name" value="GroEL"/>
    <property type="match status" value="1"/>
</dbReference>
<dbReference type="Proteomes" id="UP001318860">
    <property type="component" value="Unassembled WGS sequence"/>
</dbReference>
<dbReference type="NCBIfam" id="NF009487">
    <property type="entry name" value="PRK12849.1"/>
    <property type="match status" value="1"/>
</dbReference>
<keyword evidence="3" id="KW-0067">ATP-binding</keyword>
<evidence type="ECO:0000256" key="4">
    <source>
        <dbReference type="ARBA" id="ARBA00023186"/>
    </source>
</evidence>
<dbReference type="InterPro" id="IPR027409">
    <property type="entry name" value="GroEL-like_apical_dom_sf"/>
</dbReference>
<evidence type="ECO:0000256" key="5">
    <source>
        <dbReference type="RuleBase" id="RU000418"/>
    </source>
</evidence>
<dbReference type="Gene3D" id="1.10.560.10">
    <property type="entry name" value="GroEL-like equatorial domain"/>
    <property type="match status" value="2"/>
</dbReference>
<evidence type="ECO:0000313" key="6">
    <source>
        <dbReference type="EMBL" id="KAK6157742.1"/>
    </source>
</evidence>